<proteinExistence type="inferred from homology"/>
<evidence type="ECO:0000256" key="5">
    <source>
        <dbReference type="ARBA" id="ARBA00023163"/>
    </source>
</evidence>
<dbReference type="NCBIfam" id="TIGR02937">
    <property type="entry name" value="sigma70-ECF"/>
    <property type="match status" value="1"/>
</dbReference>
<keyword evidence="9" id="KW-1185">Reference proteome</keyword>
<dbReference type="InterPro" id="IPR013324">
    <property type="entry name" value="RNA_pol_sigma_r3/r4-like"/>
</dbReference>
<evidence type="ECO:0000256" key="1">
    <source>
        <dbReference type="ARBA" id="ARBA00010641"/>
    </source>
</evidence>
<dbReference type="InterPro" id="IPR007627">
    <property type="entry name" value="RNA_pol_sigma70_r2"/>
</dbReference>
<dbReference type="SUPFAM" id="SSF88946">
    <property type="entry name" value="Sigma2 domain of RNA polymerase sigma factors"/>
    <property type="match status" value="1"/>
</dbReference>
<name>A0AA51RRQ1_9GAMM</name>
<feature type="domain" description="RNA polymerase sigma-70 region 2" evidence="6">
    <location>
        <begin position="46"/>
        <end position="111"/>
    </location>
</feature>
<dbReference type="PANTHER" id="PTHR43133:SF8">
    <property type="entry name" value="RNA POLYMERASE SIGMA FACTOR HI_1459-RELATED"/>
    <property type="match status" value="1"/>
</dbReference>
<accession>A0AA51RRQ1</accession>
<gene>
    <name evidence="8" type="ORF">Q9312_13915</name>
</gene>
<dbReference type="AlphaFoldDB" id="A0AA51RRQ1"/>
<evidence type="ECO:0000259" key="7">
    <source>
        <dbReference type="Pfam" id="PF04545"/>
    </source>
</evidence>
<dbReference type="GO" id="GO:0003677">
    <property type="term" value="F:DNA binding"/>
    <property type="evidence" value="ECO:0007669"/>
    <property type="project" value="UniProtKB-KW"/>
</dbReference>
<dbReference type="RefSeq" id="WP_309201467.1">
    <property type="nucleotide sequence ID" value="NZ_CP133548.1"/>
</dbReference>
<dbReference type="GO" id="GO:0016987">
    <property type="term" value="F:sigma factor activity"/>
    <property type="evidence" value="ECO:0007669"/>
    <property type="project" value="UniProtKB-KW"/>
</dbReference>
<dbReference type="Pfam" id="PF04545">
    <property type="entry name" value="Sigma70_r4"/>
    <property type="match status" value="1"/>
</dbReference>
<dbReference type="NCBIfam" id="NF009166">
    <property type="entry name" value="PRK12513.1"/>
    <property type="match status" value="1"/>
</dbReference>
<dbReference type="InterPro" id="IPR036388">
    <property type="entry name" value="WH-like_DNA-bd_sf"/>
</dbReference>
<dbReference type="Proteomes" id="UP001239782">
    <property type="component" value="Chromosome"/>
</dbReference>
<dbReference type="InterPro" id="IPR014284">
    <property type="entry name" value="RNA_pol_sigma-70_dom"/>
</dbReference>
<reference evidence="8 9" key="1">
    <citation type="submission" date="2023-08" db="EMBL/GenBank/DDBJ databases">
        <title>Pleionea litopenaei sp. nov., isolated from stomach of juvenile Litopenaeus vannamei.</title>
        <authorList>
            <person name="Rho A.M."/>
            <person name="Hwang C.Y."/>
        </authorList>
    </citation>
    <scope>NUCLEOTIDE SEQUENCE [LARGE SCALE GENOMIC DNA]</scope>
    <source>
        <strain evidence="8 9">HL-JVS1</strain>
    </source>
</reference>
<evidence type="ECO:0000313" key="8">
    <source>
        <dbReference type="EMBL" id="WMS86315.1"/>
    </source>
</evidence>
<evidence type="ECO:0000256" key="3">
    <source>
        <dbReference type="ARBA" id="ARBA00023082"/>
    </source>
</evidence>
<dbReference type="Gene3D" id="1.10.10.10">
    <property type="entry name" value="Winged helix-like DNA-binding domain superfamily/Winged helix DNA-binding domain"/>
    <property type="match status" value="1"/>
</dbReference>
<keyword evidence="3" id="KW-0731">Sigma factor</keyword>
<dbReference type="InterPro" id="IPR039425">
    <property type="entry name" value="RNA_pol_sigma-70-like"/>
</dbReference>
<keyword evidence="5" id="KW-0804">Transcription</keyword>
<dbReference type="PANTHER" id="PTHR43133">
    <property type="entry name" value="RNA POLYMERASE ECF-TYPE SIGMA FACTO"/>
    <property type="match status" value="1"/>
</dbReference>
<dbReference type="Gene3D" id="1.10.1740.10">
    <property type="match status" value="1"/>
</dbReference>
<dbReference type="InterPro" id="IPR013325">
    <property type="entry name" value="RNA_pol_sigma_r2"/>
</dbReference>
<dbReference type="CDD" id="cd06171">
    <property type="entry name" value="Sigma70_r4"/>
    <property type="match status" value="1"/>
</dbReference>
<keyword evidence="2" id="KW-0805">Transcription regulation</keyword>
<sequence>MNSISLSEPKPISDAFVVMEQPVDRDSDEYLMEAYSSGSAVAFEKLYARHKGGLFRYFYRNCSSRDIAEELFQDVWMKVVNARESYQQSAKFTTYLYRIAHNRLIDHYRHLSSAQHAMRSDADNQEIVENHSEQETVDRSLELAQRDETLKAAICALPFEQREAILMQQDGHLSLAEIAEIAGTSRETIKSRLRYAMQKLRDQLGELKS</sequence>
<protein>
    <submittedName>
        <fullName evidence="8">RNA polymerase sigma factor</fullName>
    </submittedName>
</protein>
<keyword evidence="4" id="KW-0238">DNA-binding</keyword>
<evidence type="ECO:0000256" key="4">
    <source>
        <dbReference type="ARBA" id="ARBA00023125"/>
    </source>
</evidence>
<dbReference type="SUPFAM" id="SSF88659">
    <property type="entry name" value="Sigma3 and sigma4 domains of RNA polymerase sigma factors"/>
    <property type="match status" value="1"/>
</dbReference>
<dbReference type="Pfam" id="PF04542">
    <property type="entry name" value="Sigma70_r2"/>
    <property type="match status" value="1"/>
</dbReference>
<dbReference type="GO" id="GO:0006352">
    <property type="term" value="P:DNA-templated transcription initiation"/>
    <property type="evidence" value="ECO:0007669"/>
    <property type="project" value="InterPro"/>
</dbReference>
<feature type="domain" description="RNA polymerase sigma-70 region 4" evidence="7">
    <location>
        <begin position="156"/>
        <end position="201"/>
    </location>
</feature>
<evidence type="ECO:0000259" key="6">
    <source>
        <dbReference type="Pfam" id="PF04542"/>
    </source>
</evidence>
<evidence type="ECO:0000313" key="9">
    <source>
        <dbReference type="Proteomes" id="UP001239782"/>
    </source>
</evidence>
<evidence type="ECO:0000256" key="2">
    <source>
        <dbReference type="ARBA" id="ARBA00023015"/>
    </source>
</evidence>
<dbReference type="KEGG" id="plei:Q9312_13915"/>
<comment type="similarity">
    <text evidence="1">Belongs to the sigma-70 factor family. ECF subfamily.</text>
</comment>
<organism evidence="8 9">
    <name type="scientific">Pleionea litopenaei</name>
    <dbReference type="NCBI Taxonomy" id="3070815"/>
    <lineage>
        <taxon>Bacteria</taxon>
        <taxon>Pseudomonadati</taxon>
        <taxon>Pseudomonadota</taxon>
        <taxon>Gammaproteobacteria</taxon>
        <taxon>Oceanospirillales</taxon>
        <taxon>Pleioneaceae</taxon>
        <taxon>Pleionea</taxon>
    </lineage>
</organism>
<dbReference type="InterPro" id="IPR007630">
    <property type="entry name" value="RNA_pol_sigma70_r4"/>
</dbReference>
<dbReference type="EMBL" id="CP133548">
    <property type="protein sequence ID" value="WMS86315.1"/>
    <property type="molecule type" value="Genomic_DNA"/>
</dbReference>